<dbReference type="RefSeq" id="WP_369343969.1">
    <property type="nucleotide sequence ID" value="NZ_CP129674.1"/>
</dbReference>
<protein>
    <submittedName>
        <fullName evidence="1">SRPBCC family protein</fullName>
    </submittedName>
</protein>
<dbReference type="InterPro" id="IPR019587">
    <property type="entry name" value="Polyketide_cyclase/dehydratase"/>
</dbReference>
<dbReference type="Gene3D" id="3.30.530.20">
    <property type="match status" value="1"/>
</dbReference>
<sequence length="153" mass="17371">MTDNEFTIVIDTNAPVVSSGKILISASPEKVLAILKDIPKWQDWRADIEYVKLIEQADNSVGTGTRFEWKANGLKYQSKIHTSSNHSFGWTGKTIGAFAIHNWSVDPNGQRTEVKVSESLSGFAINLMRRKMNRELPDLINKDLMELKYRCEK</sequence>
<evidence type="ECO:0000313" key="1">
    <source>
        <dbReference type="EMBL" id="XDS44381.1"/>
    </source>
</evidence>
<dbReference type="InterPro" id="IPR023393">
    <property type="entry name" value="START-like_dom_sf"/>
</dbReference>
<dbReference type="EMBL" id="CP129674">
    <property type="protein sequence ID" value="XDS44381.1"/>
    <property type="molecule type" value="Genomic_DNA"/>
</dbReference>
<dbReference type="SUPFAM" id="SSF55961">
    <property type="entry name" value="Bet v1-like"/>
    <property type="match status" value="1"/>
</dbReference>
<accession>A0AB39U656</accession>
<organism evidence="1">
    <name type="scientific">Bifidobacterium aquikefiricola</name>
    <dbReference type="NCBI Taxonomy" id="3059038"/>
    <lineage>
        <taxon>Bacteria</taxon>
        <taxon>Bacillati</taxon>
        <taxon>Actinomycetota</taxon>
        <taxon>Actinomycetes</taxon>
        <taxon>Bifidobacteriales</taxon>
        <taxon>Bifidobacteriaceae</taxon>
        <taxon>Bifidobacterium</taxon>
    </lineage>
</organism>
<dbReference type="KEGG" id="baqk:QN215_08990"/>
<dbReference type="AlphaFoldDB" id="A0AB39U656"/>
<gene>
    <name evidence="1" type="ORF">QN215_08990</name>
</gene>
<name>A0AB39U656_9BIFI</name>
<reference evidence="1" key="1">
    <citation type="submission" date="2023-07" db="EMBL/GenBank/DDBJ databases">
        <title>Bifidobacterium aquikefiriaerophilum sp. nov. and Bifidobacterium eccum sp. nov., isolated from water kefir.</title>
        <authorList>
            <person name="Breselge S."/>
            <person name="Bellassi P."/>
            <person name="Barcenilla C."/>
            <person name="Alvarez-Ordonez A."/>
            <person name="Morelli L."/>
            <person name="Cotter P.D."/>
        </authorList>
    </citation>
    <scope>NUCLEOTIDE SEQUENCE</scope>
    <source>
        <strain evidence="1">WK041_4_12</strain>
    </source>
</reference>
<dbReference type="Pfam" id="PF10604">
    <property type="entry name" value="Polyketide_cyc2"/>
    <property type="match status" value="1"/>
</dbReference>
<proteinExistence type="predicted"/>